<dbReference type="PROSITE" id="PS51228">
    <property type="entry name" value="ACB_2"/>
    <property type="match status" value="1"/>
</dbReference>
<name>A0AAN8V5V0_9MAGN</name>
<dbReference type="InterPro" id="IPR000582">
    <property type="entry name" value="Acyl-CoA-binding_protein"/>
</dbReference>
<evidence type="ECO:0000313" key="6">
    <source>
        <dbReference type="Proteomes" id="UP001370490"/>
    </source>
</evidence>
<dbReference type="SUPFAM" id="SSF47027">
    <property type="entry name" value="Acyl-CoA binding protein"/>
    <property type="match status" value="1"/>
</dbReference>
<accession>A0AAN8V5V0</accession>
<dbReference type="GO" id="GO:0000062">
    <property type="term" value="F:fatty-acyl-CoA binding"/>
    <property type="evidence" value="ECO:0007669"/>
    <property type="project" value="InterPro"/>
</dbReference>
<dbReference type="Pfam" id="PF00887">
    <property type="entry name" value="ACBP"/>
    <property type="match status" value="1"/>
</dbReference>
<feature type="domain" description="ACB" evidence="4">
    <location>
        <begin position="120"/>
        <end position="210"/>
    </location>
</feature>
<reference evidence="5 6" key="1">
    <citation type="submission" date="2023-12" db="EMBL/GenBank/DDBJ databases">
        <title>A high-quality genome assembly for Dillenia turbinata (Dilleniales).</title>
        <authorList>
            <person name="Chanderbali A."/>
        </authorList>
    </citation>
    <scope>NUCLEOTIDE SEQUENCE [LARGE SCALE GENOMIC DNA]</scope>
    <source>
        <strain evidence="5">LSX21</strain>
        <tissue evidence="5">Leaf</tissue>
    </source>
</reference>
<comment type="similarity">
    <text evidence="1">Belongs to the ACBP family.</text>
</comment>
<dbReference type="EMBL" id="JBAMMX010000017">
    <property type="protein sequence ID" value="KAK6923981.1"/>
    <property type="molecule type" value="Genomic_DNA"/>
</dbReference>
<evidence type="ECO:0000313" key="5">
    <source>
        <dbReference type="EMBL" id="KAK6923981.1"/>
    </source>
</evidence>
<sequence length="221" mass="25266">MELFQELLLSISFSLFFSIIIVKFASMASSFVTEEQPKDSLNKSEVKNLNIEQTPDGFVHISEQKGPESAAFCEIEIELVEDAMTLKDNVEEKEDEVEEIEELKIEDVDRDWVGIERTELERVFCEAVLFVKSKIDEDWFLGLSHDVKMELCALNKVAVEGPCKEPQPTAWKVSARAKWNAWQRLGNMSPEVAMEQYVSILSKNYPGWMVDDTKLSTSLKC</sequence>
<dbReference type="Gene3D" id="1.20.80.10">
    <property type="match status" value="1"/>
</dbReference>
<proteinExistence type="inferred from homology"/>
<feature type="coiled-coil region" evidence="3">
    <location>
        <begin position="76"/>
        <end position="110"/>
    </location>
</feature>
<dbReference type="Proteomes" id="UP001370490">
    <property type="component" value="Unassembled WGS sequence"/>
</dbReference>
<comment type="caution">
    <text evidence="5">The sequence shown here is derived from an EMBL/GenBank/DDBJ whole genome shotgun (WGS) entry which is preliminary data.</text>
</comment>
<evidence type="ECO:0000256" key="3">
    <source>
        <dbReference type="SAM" id="Coils"/>
    </source>
</evidence>
<keyword evidence="2" id="KW-0446">Lipid-binding</keyword>
<dbReference type="PANTHER" id="PTHR23310:SF105">
    <property type="entry name" value="ACYL-COA-BINDING DOMAIN-CONTAINING PROTEIN 5"/>
    <property type="match status" value="1"/>
</dbReference>
<evidence type="ECO:0000256" key="1">
    <source>
        <dbReference type="ARBA" id="ARBA00005567"/>
    </source>
</evidence>
<dbReference type="PANTHER" id="PTHR23310">
    <property type="entry name" value="ACYL-COA-BINDING PROTEIN, ACBP"/>
    <property type="match status" value="1"/>
</dbReference>
<dbReference type="AlphaFoldDB" id="A0AAN8V5V0"/>
<dbReference type="GO" id="GO:0006631">
    <property type="term" value="P:fatty acid metabolic process"/>
    <property type="evidence" value="ECO:0007669"/>
    <property type="project" value="TreeGrafter"/>
</dbReference>
<dbReference type="InterPro" id="IPR035984">
    <property type="entry name" value="Acyl-CoA-binding_sf"/>
</dbReference>
<evidence type="ECO:0000256" key="2">
    <source>
        <dbReference type="ARBA" id="ARBA00023121"/>
    </source>
</evidence>
<organism evidence="5 6">
    <name type="scientific">Dillenia turbinata</name>
    <dbReference type="NCBI Taxonomy" id="194707"/>
    <lineage>
        <taxon>Eukaryota</taxon>
        <taxon>Viridiplantae</taxon>
        <taxon>Streptophyta</taxon>
        <taxon>Embryophyta</taxon>
        <taxon>Tracheophyta</taxon>
        <taxon>Spermatophyta</taxon>
        <taxon>Magnoliopsida</taxon>
        <taxon>eudicotyledons</taxon>
        <taxon>Gunneridae</taxon>
        <taxon>Pentapetalae</taxon>
        <taxon>Dilleniales</taxon>
        <taxon>Dilleniaceae</taxon>
        <taxon>Dillenia</taxon>
    </lineage>
</organism>
<keyword evidence="3" id="KW-0175">Coiled coil</keyword>
<dbReference type="InterPro" id="IPR014352">
    <property type="entry name" value="FERM/acyl-CoA-bd_prot_sf"/>
</dbReference>
<keyword evidence="6" id="KW-1185">Reference proteome</keyword>
<evidence type="ECO:0000259" key="4">
    <source>
        <dbReference type="PROSITE" id="PS51228"/>
    </source>
</evidence>
<gene>
    <name evidence="5" type="ORF">RJ641_010181</name>
</gene>
<protein>
    <submittedName>
        <fullName evidence="5">Acyl-CoA-binding protein, ACBP</fullName>
    </submittedName>
</protein>